<dbReference type="InterPro" id="IPR029016">
    <property type="entry name" value="GAF-like_dom_sf"/>
</dbReference>
<keyword evidence="2" id="KW-0238">DNA-binding</keyword>
<evidence type="ECO:0000256" key="1">
    <source>
        <dbReference type="ARBA" id="ARBA00023015"/>
    </source>
</evidence>
<dbReference type="SUPFAM" id="SSF46894">
    <property type="entry name" value="C-terminal effector domain of the bipartite response regulators"/>
    <property type="match status" value="1"/>
</dbReference>
<dbReference type="PROSITE" id="PS50043">
    <property type="entry name" value="HTH_LUXR_2"/>
    <property type="match status" value="1"/>
</dbReference>
<dbReference type="SUPFAM" id="SSF55781">
    <property type="entry name" value="GAF domain-like"/>
    <property type="match status" value="1"/>
</dbReference>
<evidence type="ECO:0000313" key="5">
    <source>
        <dbReference type="EMBL" id="MFC0270573.1"/>
    </source>
</evidence>
<evidence type="ECO:0000313" key="6">
    <source>
        <dbReference type="Proteomes" id="UP001589854"/>
    </source>
</evidence>
<dbReference type="SMART" id="SM00421">
    <property type="entry name" value="HTH_LUXR"/>
    <property type="match status" value="1"/>
</dbReference>
<organism evidence="5 6">
    <name type="scientific">Metabacillus herbersteinensis</name>
    <dbReference type="NCBI Taxonomy" id="283816"/>
    <lineage>
        <taxon>Bacteria</taxon>
        <taxon>Bacillati</taxon>
        <taxon>Bacillota</taxon>
        <taxon>Bacilli</taxon>
        <taxon>Bacillales</taxon>
        <taxon>Bacillaceae</taxon>
        <taxon>Metabacillus</taxon>
    </lineage>
</organism>
<proteinExistence type="predicted"/>
<gene>
    <name evidence="5" type="ORF">ACFFIX_03770</name>
</gene>
<dbReference type="InterPro" id="IPR036388">
    <property type="entry name" value="WH-like_DNA-bd_sf"/>
</dbReference>
<dbReference type="Gene3D" id="1.10.10.10">
    <property type="entry name" value="Winged helix-like DNA-binding domain superfamily/Winged helix DNA-binding domain"/>
    <property type="match status" value="1"/>
</dbReference>
<dbReference type="PRINTS" id="PR00038">
    <property type="entry name" value="HTHLUXR"/>
</dbReference>
<dbReference type="Pfam" id="PF00196">
    <property type="entry name" value="GerE"/>
    <property type="match status" value="1"/>
</dbReference>
<keyword evidence="3" id="KW-0804">Transcription</keyword>
<dbReference type="RefSeq" id="WP_378930684.1">
    <property type="nucleotide sequence ID" value="NZ_JBHLVO010000002.1"/>
</dbReference>
<dbReference type="PANTHER" id="PTHR44688">
    <property type="entry name" value="DNA-BINDING TRANSCRIPTIONAL ACTIVATOR DEVR_DOSR"/>
    <property type="match status" value="1"/>
</dbReference>
<dbReference type="CDD" id="cd06170">
    <property type="entry name" value="LuxR_C_like"/>
    <property type="match status" value="1"/>
</dbReference>
<dbReference type="Proteomes" id="UP001589854">
    <property type="component" value="Unassembled WGS sequence"/>
</dbReference>
<feature type="domain" description="HTH luxR-type" evidence="4">
    <location>
        <begin position="160"/>
        <end position="225"/>
    </location>
</feature>
<protein>
    <submittedName>
        <fullName evidence="5">Response regulator transcription factor</fullName>
    </submittedName>
</protein>
<sequence>MGNLGVYEYMKEVSKIQDGLMKAEMMIRGCVQFFPFQRASIFAYSPLNHIGEGIFQIEKDRLLPMQWIKEDVRLIPAVHQAVTINQPQYLDMTKSKGLFPEKYIQRFELTSLVIIPISQLNNVFGCVFIDRYTGKHPFNKNEINRLSDYFQIILDSPNSEKTPTHKLSKREIEALQFLANGYSLKEMASTMKISEFTVRDYLSSVVRKLAVKHRSEAVAVGLRRGIIR</sequence>
<name>A0ABV6GA65_9BACI</name>
<accession>A0ABV6GA65</accession>
<dbReference type="Gene3D" id="3.30.450.40">
    <property type="match status" value="1"/>
</dbReference>
<comment type="caution">
    <text evidence="5">The sequence shown here is derived from an EMBL/GenBank/DDBJ whole genome shotgun (WGS) entry which is preliminary data.</text>
</comment>
<evidence type="ECO:0000256" key="3">
    <source>
        <dbReference type="ARBA" id="ARBA00023163"/>
    </source>
</evidence>
<keyword evidence="1" id="KW-0805">Transcription regulation</keyword>
<dbReference type="EMBL" id="JBHLVO010000002">
    <property type="protein sequence ID" value="MFC0270573.1"/>
    <property type="molecule type" value="Genomic_DNA"/>
</dbReference>
<keyword evidence="6" id="KW-1185">Reference proteome</keyword>
<evidence type="ECO:0000259" key="4">
    <source>
        <dbReference type="PROSITE" id="PS50043"/>
    </source>
</evidence>
<dbReference type="InterPro" id="IPR016032">
    <property type="entry name" value="Sig_transdc_resp-reg_C-effctor"/>
</dbReference>
<reference evidence="5 6" key="1">
    <citation type="submission" date="2024-09" db="EMBL/GenBank/DDBJ databases">
        <authorList>
            <person name="Sun Q."/>
            <person name="Mori K."/>
        </authorList>
    </citation>
    <scope>NUCLEOTIDE SEQUENCE [LARGE SCALE GENOMIC DNA]</scope>
    <source>
        <strain evidence="5 6">CCM 7228</strain>
    </source>
</reference>
<evidence type="ECO:0000256" key="2">
    <source>
        <dbReference type="ARBA" id="ARBA00023125"/>
    </source>
</evidence>
<dbReference type="PANTHER" id="PTHR44688:SF16">
    <property type="entry name" value="DNA-BINDING TRANSCRIPTIONAL ACTIVATOR DEVR_DOSR"/>
    <property type="match status" value="1"/>
</dbReference>
<dbReference type="InterPro" id="IPR000792">
    <property type="entry name" value="Tscrpt_reg_LuxR_C"/>
</dbReference>